<dbReference type="AlphaFoldDB" id="A0A0F9M3J7"/>
<reference evidence="1" key="1">
    <citation type="journal article" date="2015" name="Nature">
        <title>Complex archaea that bridge the gap between prokaryotes and eukaryotes.</title>
        <authorList>
            <person name="Spang A."/>
            <person name="Saw J.H."/>
            <person name="Jorgensen S.L."/>
            <person name="Zaremba-Niedzwiedzka K."/>
            <person name="Martijn J."/>
            <person name="Lind A.E."/>
            <person name="van Eijk R."/>
            <person name="Schleper C."/>
            <person name="Guy L."/>
            <person name="Ettema T.J."/>
        </authorList>
    </citation>
    <scope>NUCLEOTIDE SEQUENCE</scope>
</reference>
<protein>
    <submittedName>
        <fullName evidence="1">Uncharacterized protein</fullName>
    </submittedName>
</protein>
<evidence type="ECO:0000313" key="1">
    <source>
        <dbReference type="EMBL" id="KKM71230.1"/>
    </source>
</evidence>
<gene>
    <name evidence="1" type="ORF">LCGC14_1432600</name>
</gene>
<comment type="caution">
    <text evidence="1">The sequence shown here is derived from an EMBL/GenBank/DDBJ whole genome shotgun (WGS) entry which is preliminary data.</text>
</comment>
<sequence>MAVVDGVDCEYRSRCKGMGEKCQSCKHNDARDFYEPAEPYVHWPYPDTGNTKWLGGWPVIIY</sequence>
<accession>A0A0F9M3J7</accession>
<organism evidence="1">
    <name type="scientific">marine sediment metagenome</name>
    <dbReference type="NCBI Taxonomy" id="412755"/>
    <lineage>
        <taxon>unclassified sequences</taxon>
        <taxon>metagenomes</taxon>
        <taxon>ecological metagenomes</taxon>
    </lineage>
</organism>
<name>A0A0F9M3J7_9ZZZZ</name>
<dbReference type="EMBL" id="LAZR01009676">
    <property type="protein sequence ID" value="KKM71230.1"/>
    <property type="molecule type" value="Genomic_DNA"/>
</dbReference>
<proteinExistence type="predicted"/>